<keyword evidence="8" id="KW-1185">Reference proteome</keyword>
<dbReference type="FunFam" id="3.30.565.10:FF:000006">
    <property type="entry name" value="Sensor histidine kinase WalK"/>
    <property type="match status" value="1"/>
</dbReference>
<dbReference type="SMART" id="SM00388">
    <property type="entry name" value="HisKA"/>
    <property type="match status" value="1"/>
</dbReference>
<evidence type="ECO:0000256" key="3">
    <source>
        <dbReference type="ARBA" id="ARBA00022553"/>
    </source>
</evidence>
<dbReference type="Pfam" id="PF00512">
    <property type="entry name" value="HisKA"/>
    <property type="match status" value="1"/>
</dbReference>
<evidence type="ECO:0000313" key="7">
    <source>
        <dbReference type="EMBL" id="KAB7732467.1"/>
    </source>
</evidence>
<dbReference type="CDD" id="cd00082">
    <property type="entry name" value="HisKA"/>
    <property type="match status" value="1"/>
</dbReference>
<dbReference type="Gene3D" id="3.30.450.20">
    <property type="entry name" value="PAS domain"/>
    <property type="match status" value="4"/>
</dbReference>
<evidence type="ECO:0000256" key="1">
    <source>
        <dbReference type="ARBA" id="ARBA00000085"/>
    </source>
</evidence>
<dbReference type="GO" id="GO:0000155">
    <property type="term" value="F:phosphorelay sensor kinase activity"/>
    <property type="evidence" value="ECO:0007669"/>
    <property type="project" value="InterPro"/>
</dbReference>
<accession>A0A7J5U4F9</accession>
<comment type="caution">
    <text evidence="7">The sequence shown here is derived from an EMBL/GenBank/DDBJ whole genome shotgun (WGS) entry which is preliminary data.</text>
</comment>
<dbReference type="InterPro" id="IPR000014">
    <property type="entry name" value="PAS"/>
</dbReference>
<sequence length="764" mass="86154">MNPANQMNALFGLDETKNQPQAELLHNLLTNSPNGIEIYKPLRDTAGVVYDFLGVSMNPAARQLAGYPADGLAGHTLLQRYPQAKQTGLFDRCVRLISTGEPFEYEHYETERRSWYAYSASVWQDGLVLNFSDITSRKETEIRHRELVDTLNSVLDGSINSIMTFRAMRNAEGQIEDFEILTANQAAEVYLNMPESTMIGQQLLQLFPENLSMGLFDMYVKAMETGQPQRMQALYNGDEQPLWLEESARRLGEDTLLVTFMDITESRLALETVQQQADWLRVVLNGSISCLVSLEAVYDAGHQLIDFRFVVVNRAAERFLETTEAELLGKSLLTCCPWHIDTGLFDLYTTSLREQKEHRQEVYMNQDGFERWLDVSVSPSGSNRLVVAFMNITDVRKAQHALMGESILFKALSNNVPETGVLVCDHTLRILYANGDLPPAFRVSSNQALTNQPFVQMVVPEFREKGLANFTEALSGRSQRMEEQVGDQIYEVFFAPVHNDADQTVMAMLTFRNVTQNRLFQRQLEESVNELKRSNANLEQFAYVASHDLQEPLRKVQSFGDVLADQYREALGETGYDLVQRMQLAARRMSALIHDLLTYSRLSAQTNPFKPANLNQIVAEVIDDLEANIREKSAHIHVGSLPVVQGDASQFRQLFQNLLSNALKFTRAGVQPMINISANLHMDPTDERRLVVEVVVTDNGIGFEQQHAQRIFQVFGRLHGRSEYSGTGIGLAIVQKIAQNHGGEIVAEGYPNKGATFKLLLPIN</sequence>
<dbReference type="InterPro" id="IPR035965">
    <property type="entry name" value="PAS-like_dom_sf"/>
</dbReference>
<gene>
    <name evidence="7" type="ORF">F5984_00455</name>
</gene>
<dbReference type="Pfam" id="PF08448">
    <property type="entry name" value="PAS_4"/>
    <property type="match status" value="2"/>
</dbReference>
<dbReference type="InterPro" id="IPR004358">
    <property type="entry name" value="Sig_transdc_His_kin-like_C"/>
</dbReference>
<organism evidence="7 8">
    <name type="scientific">Rudanella paleaurantiibacter</name>
    <dbReference type="NCBI Taxonomy" id="2614655"/>
    <lineage>
        <taxon>Bacteria</taxon>
        <taxon>Pseudomonadati</taxon>
        <taxon>Bacteroidota</taxon>
        <taxon>Cytophagia</taxon>
        <taxon>Cytophagales</taxon>
        <taxon>Cytophagaceae</taxon>
        <taxon>Rudanella</taxon>
    </lineage>
</organism>
<feature type="domain" description="Histidine kinase" evidence="6">
    <location>
        <begin position="544"/>
        <end position="764"/>
    </location>
</feature>
<dbReference type="SUPFAM" id="SSF47384">
    <property type="entry name" value="Homodimeric domain of signal transducing histidine kinase"/>
    <property type="match status" value="1"/>
</dbReference>
<dbReference type="PRINTS" id="PR00344">
    <property type="entry name" value="BCTRLSENSOR"/>
</dbReference>
<evidence type="ECO:0000259" key="6">
    <source>
        <dbReference type="PROSITE" id="PS50109"/>
    </source>
</evidence>
<evidence type="ECO:0000256" key="2">
    <source>
        <dbReference type="ARBA" id="ARBA00012438"/>
    </source>
</evidence>
<dbReference type="Proteomes" id="UP000488299">
    <property type="component" value="Unassembled WGS sequence"/>
</dbReference>
<dbReference type="InterPro" id="IPR013656">
    <property type="entry name" value="PAS_4"/>
</dbReference>
<keyword evidence="5" id="KW-0418">Kinase</keyword>
<evidence type="ECO:0000256" key="5">
    <source>
        <dbReference type="ARBA" id="ARBA00022777"/>
    </source>
</evidence>
<dbReference type="EMBL" id="WELI01000001">
    <property type="protein sequence ID" value="KAB7732467.1"/>
    <property type="molecule type" value="Genomic_DNA"/>
</dbReference>
<dbReference type="PROSITE" id="PS50109">
    <property type="entry name" value="HIS_KIN"/>
    <property type="match status" value="1"/>
</dbReference>
<dbReference type="PANTHER" id="PTHR43304">
    <property type="entry name" value="PHYTOCHROME-LIKE PROTEIN CPH1"/>
    <property type="match status" value="1"/>
</dbReference>
<name>A0A7J5U4F9_9BACT</name>
<dbReference type="CDD" id="cd00130">
    <property type="entry name" value="PAS"/>
    <property type="match status" value="2"/>
</dbReference>
<dbReference type="SUPFAM" id="SSF55874">
    <property type="entry name" value="ATPase domain of HSP90 chaperone/DNA topoisomerase II/histidine kinase"/>
    <property type="match status" value="1"/>
</dbReference>
<dbReference type="InterPro" id="IPR003661">
    <property type="entry name" value="HisK_dim/P_dom"/>
</dbReference>
<dbReference type="Gene3D" id="1.10.287.130">
    <property type="match status" value="1"/>
</dbReference>
<proteinExistence type="predicted"/>
<dbReference type="InterPro" id="IPR036890">
    <property type="entry name" value="HATPase_C_sf"/>
</dbReference>
<dbReference type="InterPro" id="IPR003594">
    <property type="entry name" value="HATPase_dom"/>
</dbReference>
<dbReference type="Pfam" id="PF02518">
    <property type="entry name" value="HATPase_c"/>
    <property type="match status" value="1"/>
</dbReference>
<keyword evidence="4" id="KW-0808">Transferase</keyword>
<evidence type="ECO:0000256" key="4">
    <source>
        <dbReference type="ARBA" id="ARBA00022679"/>
    </source>
</evidence>
<dbReference type="PANTHER" id="PTHR43304:SF1">
    <property type="entry name" value="PAC DOMAIN-CONTAINING PROTEIN"/>
    <property type="match status" value="1"/>
</dbReference>
<dbReference type="EC" id="2.7.13.3" evidence="2"/>
<protein>
    <recommendedName>
        <fullName evidence="2">histidine kinase</fullName>
        <ecNumber evidence="2">2.7.13.3</ecNumber>
    </recommendedName>
</protein>
<comment type="catalytic activity">
    <reaction evidence="1">
        <text>ATP + protein L-histidine = ADP + protein N-phospho-L-histidine.</text>
        <dbReference type="EC" id="2.7.13.3"/>
    </reaction>
</comment>
<keyword evidence="3" id="KW-0597">Phosphoprotein</keyword>
<dbReference type="NCBIfam" id="TIGR00229">
    <property type="entry name" value="sensory_box"/>
    <property type="match status" value="1"/>
</dbReference>
<dbReference type="AlphaFoldDB" id="A0A7J5U4F9"/>
<dbReference type="SMART" id="SM00387">
    <property type="entry name" value="HATPase_c"/>
    <property type="match status" value="1"/>
</dbReference>
<evidence type="ECO:0000313" key="8">
    <source>
        <dbReference type="Proteomes" id="UP000488299"/>
    </source>
</evidence>
<dbReference type="RefSeq" id="WP_152121795.1">
    <property type="nucleotide sequence ID" value="NZ_WELI01000001.1"/>
</dbReference>
<dbReference type="InterPro" id="IPR005467">
    <property type="entry name" value="His_kinase_dom"/>
</dbReference>
<dbReference type="Gene3D" id="3.30.565.10">
    <property type="entry name" value="Histidine kinase-like ATPase, C-terminal domain"/>
    <property type="match status" value="1"/>
</dbReference>
<dbReference type="InterPro" id="IPR036097">
    <property type="entry name" value="HisK_dim/P_sf"/>
</dbReference>
<dbReference type="InterPro" id="IPR052162">
    <property type="entry name" value="Sensor_kinase/Photoreceptor"/>
</dbReference>
<dbReference type="SMART" id="SM00091">
    <property type="entry name" value="PAS"/>
    <property type="match status" value="4"/>
</dbReference>
<dbReference type="SUPFAM" id="SSF55785">
    <property type="entry name" value="PYP-like sensor domain (PAS domain)"/>
    <property type="match status" value="4"/>
</dbReference>
<dbReference type="Pfam" id="PF13426">
    <property type="entry name" value="PAS_9"/>
    <property type="match status" value="1"/>
</dbReference>
<reference evidence="7 8" key="1">
    <citation type="submission" date="2019-10" db="EMBL/GenBank/DDBJ databases">
        <title>Rudanella paleaurantiibacter sp. nov., isolated from sludge.</title>
        <authorList>
            <person name="Xu S.Q."/>
        </authorList>
    </citation>
    <scope>NUCLEOTIDE SEQUENCE [LARGE SCALE GENOMIC DNA]</scope>
    <source>
        <strain evidence="7 8">HX-22-17</strain>
    </source>
</reference>